<dbReference type="AlphaFoldDB" id="A0A9D3XFV5"/>
<name>A0A9D3XFV5_9SAUR</name>
<comment type="caution">
    <text evidence="3">The sequence shown here is derived from an EMBL/GenBank/DDBJ whole genome shotgun (WGS) entry which is preliminary data.</text>
</comment>
<protein>
    <submittedName>
        <fullName evidence="3">Uncharacterized protein</fullName>
    </submittedName>
</protein>
<evidence type="ECO:0000256" key="2">
    <source>
        <dbReference type="SAM" id="SignalP"/>
    </source>
</evidence>
<feature type="region of interest" description="Disordered" evidence="1">
    <location>
        <begin position="22"/>
        <end position="88"/>
    </location>
</feature>
<evidence type="ECO:0000313" key="3">
    <source>
        <dbReference type="EMBL" id="KAH1178598.1"/>
    </source>
</evidence>
<gene>
    <name evidence="3" type="ORF">KIL84_012300</name>
</gene>
<feature type="compositionally biased region" description="Polar residues" evidence="1">
    <location>
        <begin position="75"/>
        <end position="88"/>
    </location>
</feature>
<reference evidence="3" key="1">
    <citation type="submission" date="2021-09" db="EMBL/GenBank/DDBJ databases">
        <title>The genome of Mauremys mutica provides insights into the evolution of semi-aquatic lifestyle.</title>
        <authorList>
            <person name="Gong S."/>
            <person name="Gao Y."/>
        </authorList>
    </citation>
    <scope>NUCLEOTIDE SEQUENCE</scope>
    <source>
        <strain evidence="3">MM-2020</strain>
        <tissue evidence="3">Muscle</tissue>
    </source>
</reference>
<keyword evidence="2" id="KW-0732">Signal</keyword>
<evidence type="ECO:0000256" key="1">
    <source>
        <dbReference type="SAM" id="MobiDB-lite"/>
    </source>
</evidence>
<feature type="chain" id="PRO_5038866625" evidence="2">
    <location>
        <begin position="22"/>
        <end position="121"/>
    </location>
</feature>
<dbReference type="EMBL" id="JAHDVG010000474">
    <property type="protein sequence ID" value="KAH1178598.1"/>
    <property type="molecule type" value="Genomic_DNA"/>
</dbReference>
<keyword evidence="4" id="KW-1185">Reference proteome</keyword>
<feature type="signal peptide" evidence="2">
    <location>
        <begin position="1"/>
        <end position="21"/>
    </location>
</feature>
<sequence length="121" mass="12641">MEPLYLAFAGWLSLTLSGAHPGSIHQPASRAAPLTAIPGESQSQQQNRNAGPLLQKSASYPSPSKGAYIPHPGESQDSCPQPAGSVTCQDDASTICPISSHDYLVGGGERRGLSLWGNFPL</sequence>
<accession>A0A9D3XFV5</accession>
<organism evidence="3 4">
    <name type="scientific">Mauremys mutica</name>
    <name type="common">yellowpond turtle</name>
    <dbReference type="NCBI Taxonomy" id="74926"/>
    <lineage>
        <taxon>Eukaryota</taxon>
        <taxon>Metazoa</taxon>
        <taxon>Chordata</taxon>
        <taxon>Craniata</taxon>
        <taxon>Vertebrata</taxon>
        <taxon>Euteleostomi</taxon>
        <taxon>Archelosauria</taxon>
        <taxon>Testudinata</taxon>
        <taxon>Testudines</taxon>
        <taxon>Cryptodira</taxon>
        <taxon>Durocryptodira</taxon>
        <taxon>Testudinoidea</taxon>
        <taxon>Geoemydidae</taxon>
        <taxon>Geoemydinae</taxon>
        <taxon>Mauremys</taxon>
    </lineage>
</organism>
<proteinExistence type="predicted"/>
<dbReference type="Proteomes" id="UP000827986">
    <property type="component" value="Unassembled WGS sequence"/>
</dbReference>
<feature type="compositionally biased region" description="Polar residues" evidence="1">
    <location>
        <begin position="40"/>
        <end position="49"/>
    </location>
</feature>
<evidence type="ECO:0000313" key="4">
    <source>
        <dbReference type="Proteomes" id="UP000827986"/>
    </source>
</evidence>